<evidence type="ECO:0008006" key="4">
    <source>
        <dbReference type="Google" id="ProtNLM"/>
    </source>
</evidence>
<sequence>MLSHVLLALATSRVASAALQEPLYRTIPVGAIKPSGWALDQAKTQADGLAGHLREFGSYVAGSIWVEGGSIEYSEMHEAAPYWFNGAVALAYQLQDERLIGEVRDFVDHLLVTQQDDGWLGPEEPNSDGTPRLVWPRYLVLMGLTQYVEAEPSDADRVLDAMHKFIDLVYGIWKNGTYGGPELGFQFEYQYVRWEELVLTLQWLYDKDPRGKEDQLTETMQLVRDSGFSWKNDWFVDGIFPTEEHDLPADRRVSSHGVNQAEALKSEALAWRMTGDDSDKQSTSDRIEMLYTYHGRSSGTFASDEHLAGLNPARGTELCTVVEQMFSLAIVYAAFGDNAVADRVEKIAYNAFPAGIMYDFWCINTPKLMSLAVNQIWSKAMDPYPFGANGPTSNIFGFEPVVNHGQGAPKYWTHAFFTDVSDDSLVHAFLGPSTLSTTLGNSTDVEVTVDTPYPFGNVLNYAVSASAPIVLKIRVPSWAQSGSSTISVGDGEAIALVPDSETSLYRVQVPEGDTAIIVVLDMQMEVEERTNGAVAIARGPLNYALELTYNTDNHTVDNILFPTTDWAVAINPDTITVVVTSNETEALPHYTWQPGNQPVSMTVQACTIAWEVVNGTASAPPQSPNPCTGDVFEARLLPFGASQLRLGEMPVMQT</sequence>
<dbReference type="OrthoDB" id="5358475at2759"/>
<reference evidence="2 3" key="1">
    <citation type="journal article" date="2019" name="New Phytol.">
        <title>Comparative genomics reveals unique wood-decay strategies and fruiting body development in the Schizophyllaceae.</title>
        <authorList>
            <person name="Almasi E."/>
            <person name="Sahu N."/>
            <person name="Krizsan K."/>
            <person name="Balint B."/>
            <person name="Kovacs G.M."/>
            <person name="Kiss B."/>
            <person name="Cseklye J."/>
            <person name="Drula E."/>
            <person name="Henrissat B."/>
            <person name="Nagy I."/>
            <person name="Chovatia M."/>
            <person name="Adam C."/>
            <person name="LaButti K."/>
            <person name="Lipzen A."/>
            <person name="Riley R."/>
            <person name="Grigoriev I.V."/>
            <person name="Nagy L.G."/>
        </authorList>
    </citation>
    <scope>NUCLEOTIDE SEQUENCE [LARGE SCALE GENOMIC DNA]</scope>
    <source>
        <strain evidence="2 3">NL-1724</strain>
    </source>
</reference>
<dbReference type="Proteomes" id="UP000320762">
    <property type="component" value="Unassembled WGS sequence"/>
</dbReference>
<dbReference type="STRING" id="97359.A0A550C725"/>
<feature type="chain" id="PRO_5021949514" description="Six-hairpin glycosidase-like protein" evidence="1">
    <location>
        <begin position="18"/>
        <end position="654"/>
    </location>
</feature>
<dbReference type="EMBL" id="VDMD01000021">
    <property type="protein sequence ID" value="TRM60597.1"/>
    <property type="molecule type" value="Genomic_DNA"/>
</dbReference>
<feature type="signal peptide" evidence="1">
    <location>
        <begin position="1"/>
        <end position="17"/>
    </location>
</feature>
<accession>A0A550C725</accession>
<keyword evidence="3" id="KW-1185">Reference proteome</keyword>
<proteinExistence type="predicted"/>
<evidence type="ECO:0000313" key="2">
    <source>
        <dbReference type="EMBL" id="TRM60597.1"/>
    </source>
</evidence>
<organism evidence="2 3">
    <name type="scientific">Schizophyllum amplum</name>
    <dbReference type="NCBI Taxonomy" id="97359"/>
    <lineage>
        <taxon>Eukaryota</taxon>
        <taxon>Fungi</taxon>
        <taxon>Dikarya</taxon>
        <taxon>Basidiomycota</taxon>
        <taxon>Agaricomycotina</taxon>
        <taxon>Agaricomycetes</taxon>
        <taxon>Agaricomycetidae</taxon>
        <taxon>Agaricales</taxon>
        <taxon>Schizophyllaceae</taxon>
        <taxon>Schizophyllum</taxon>
    </lineage>
</organism>
<evidence type="ECO:0000313" key="3">
    <source>
        <dbReference type="Proteomes" id="UP000320762"/>
    </source>
</evidence>
<protein>
    <recommendedName>
        <fullName evidence="4">Six-hairpin glycosidase-like protein</fullName>
    </recommendedName>
</protein>
<gene>
    <name evidence="2" type="ORF">BD626DRAFT_549584</name>
</gene>
<dbReference type="InterPro" id="IPR008928">
    <property type="entry name" value="6-hairpin_glycosidase_sf"/>
</dbReference>
<dbReference type="SUPFAM" id="SSF48208">
    <property type="entry name" value="Six-hairpin glycosidases"/>
    <property type="match status" value="1"/>
</dbReference>
<dbReference type="GO" id="GO:0005975">
    <property type="term" value="P:carbohydrate metabolic process"/>
    <property type="evidence" value="ECO:0007669"/>
    <property type="project" value="InterPro"/>
</dbReference>
<comment type="caution">
    <text evidence="2">The sequence shown here is derived from an EMBL/GenBank/DDBJ whole genome shotgun (WGS) entry which is preliminary data.</text>
</comment>
<name>A0A550C725_9AGAR</name>
<evidence type="ECO:0000256" key="1">
    <source>
        <dbReference type="SAM" id="SignalP"/>
    </source>
</evidence>
<keyword evidence="1" id="KW-0732">Signal</keyword>
<dbReference type="AlphaFoldDB" id="A0A550C725"/>